<organism evidence="1 2">
    <name type="scientific">Flavobacterium limi</name>
    <dbReference type="NCBI Taxonomy" id="2045105"/>
    <lineage>
        <taxon>Bacteria</taxon>
        <taxon>Pseudomonadati</taxon>
        <taxon>Bacteroidota</taxon>
        <taxon>Flavobacteriia</taxon>
        <taxon>Flavobacteriales</taxon>
        <taxon>Flavobacteriaceae</taxon>
        <taxon>Flavobacterium</taxon>
    </lineage>
</organism>
<evidence type="ECO:0000313" key="1">
    <source>
        <dbReference type="EMBL" id="GGF11192.1"/>
    </source>
</evidence>
<dbReference type="Proteomes" id="UP000655016">
    <property type="component" value="Unassembled WGS sequence"/>
</dbReference>
<protein>
    <submittedName>
        <fullName evidence="1">Uncharacterized protein</fullName>
    </submittedName>
</protein>
<accession>A0ABQ1U7P6</accession>
<proteinExistence type="predicted"/>
<keyword evidence="2" id="KW-1185">Reference proteome</keyword>
<sequence>MVLKSLSCQNGTTMRTIKIYCKECEKELTHELTETNIFWTNGLEFMLDNQFSILLKENENTKSVIVPIANYYLKDHSDKSRFQGCCGSSGLDGLNKLCLNGHEVATEFSDCWTDEYIEFDNNKVIIKEKDTDNNFKKWDL</sequence>
<name>A0ABQ1U7P6_9FLAO</name>
<evidence type="ECO:0000313" key="2">
    <source>
        <dbReference type="Proteomes" id="UP000655016"/>
    </source>
</evidence>
<dbReference type="EMBL" id="BMKP01000004">
    <property type="protein sequence ID" value="GGF11192.1"/>
    <property type="molecule type" value="Genomic_DNA"/>
</dbReference>
<gene>
    <name evidence="1" type="ORF">GCM10011518_20480</name>
</gene>
<reference evidence="2" key="1">
    <citation type="journal article" date="2019" name="Int. J. Syst. Evol. Microbiol.">
        <title>The Global Catalogue of Microorganisms (GCM) 10K type strain sequencing project: providing services to taxonomists for standard genome sequencing and annotation.</title>
        <authorList>
            <consortium name="The Broad Institute Genomics Platform"/>
            <consortium name="The Broad Institute Genome Sequencing Center for Infectious Disease"/>
            <person name="Wu L."/>
            <person name="Ma J."/>
        </authorList>
    </citation>
    <scope>NUCLEOTIDE SEQUENCE [LARGE SCALE GENOMIC DNA]</scope>
    <source>
        <strain evidence="2">CGMCC 1.16060</strain>
    </source>
</reference>
<comment type="caution">
    <text evidence="1">The sequence shown here is derived from an EMBL/GenBank/DDBJ whole genome shotgun (WGS) entry which is preliminary data.</text>
</comment>